<dbReference type="InterPro" id="IPR011444">
    <property type="entry name" value="DUF1549"/>
</dbReference>
<name>A0A5C6CDI7_9BACT</name>
<dbReference type="Proteomes" id="UP000316304">
    <property type="component" value="Unassembled WGS sequence"/>
</dbReference>
<dbReference type="OrthoDB" id="289126at2"/>
<reference evidence="4 5" key="1">
    <citation type="submission" date="2019-02" db="EMBL/GenBank/DDBJ databases">
        <title>Deep-cultivation of Planctomycetes and their phenomic and genomic characterization uncovers novel biology.</title>
        <authorList>
            <person name="Wiegand S."/>
            <person name="Jogler M."/>
            <person name="Boedeker C."/>
            <person name="Pinto D."/>
            <person name="Vollmers J."/>
            <person name="Rivas-Marin E."/>
            <person name="Kohn T."/>
            <person name="Peeters S.H."/>
            <person name="Heuer A."/>
            <person name="Rast P."/>
            <person name="Oberbeckmann S."/>
            <person name="Bunk B."/>
            <person name="Jeske O."/>
            <person name="Meyerdierks A."/>
            <person name="Storesund J.E."/>
            <person name="Kallscheuer N."/>
            <person name="Luecker S."/>
            <person name="Lage O.M."/>
            <person name="Pohl T."/>
            <person name="Merkel B.J."/>
            <person name="Hornburger P."/>
            <person name="Mueller R.-W."/>
            <person name="Bruemmer F."/>
            <person name="Labrenz M."/>
            <person name="Spormann A.M."/>
            <person name="Op Den Camp H."/>
            <person name="Overmann J."/>
            <person name="Amann R."/>
            <person name="Jetten M.S.M."/>
            <person name="Mascher T."/>
            <person name="Medema M.H."/>
            <person name="Devos D.P."/>
            <person name="Kaster A.-K."/>
            <person name="Ovreas L."/>
            <person name="Rohde M."/>
            <person name="Galperin M.Y."/>
            <person name="Jogler C."/>
        </authorList>
    </citation>
    <scope>NUCLEOTIDE SEQUENCE [LARGE SCALE GENOMIC DNA]</scope>
    <source>
        <strain evidence="4 5">Pla52o</strain>
    </source>
</reference>
<evidence type="ECO:0000313" key="4">
    <source>
        <dbReference type="EMBL" id="TWU22933.1"/>
    </source>
</evidence>
<dbReference type="EMBL" id="SJPT01000004">
    <property type="protein sequence ID" value="TWU22933.1"/>
    <property type="molecule type" value="Genomic_DNA"/>
</dbReference>
<dbReference type="PANTHER" id="PTHR35889">
    <property type="entry name" value="CYCLOINULO-OLIGOSACCHARIDE FRUCTANOTRANSFERASE-RELATED"/>
    <property type="match status" value="1"/>
</dbReference>
<accession>A0A5C6CDI7</accession>
<sequence>MTILRIDPACRRNSSTADSDRGATRSRATAGLIIAFGILTFLPRSFAGESLSIENAEADRTLLGRDARIQLVVSRHHAGEVHRTDEDVTGDVVYSVEPAGIFSVDRDGFVIPIADGQATLTAKHASGATSNATFTVSGMSEDQAVSFPGQVVPIFTKLGCNGGGCHGKAAGQNGFKLSLLGFEPREDYEHLIGESRGRRISPAIPDQSLLLLKAINASPHGGGQRLEADSHEYRVMRRWIAQGTNFGDGKEPSVVSIEVLPAHRRLAPGASQQLSVVAVYSDGAREDVTRAALYEANDTEMAEVDAKGKVTLNKHVGDVAVMARYQGHVTVFRADIPQTIESSPESLTPQPANVVDVHVFAKLQSLGIPASETCDDATFLRRATLDIAGRLPTPEESSQFNSDQSANKREVLVDQLLASEDHADYFASKWNAILRNKRQGGNLEFATIAFHQWIRDSIAENKPYDQFVREIVTASGSVANHPPVVWFQQVPDKSSRVEDAAQLFLAQRVACAHCHHHPYEKWSQADYAQLSAFFATVTKKAGSEPLEPDFIAEVGAATSPHPKTGQPLTAAGLDAESAAIDPSEDARVHLAQWMTDPANPFFARALVNRYWKHFMGRGLVEPEDDMRITNPPSNPELLDAMAASFVESHFDLRALIRLIVLSKTYGLSSEPAAGNLGDRRSYSRYYPKRLQAEVLLDAIDDVSGNQTKFAGMPAGTRAVALPDTEFDSYFLSVFGIPDSVTACECERSQEANLAQSLHLINSDEIQEKLGNDAARAAKLAVDGDLTDEAKLQQLYTLAFSREATDTERKAMLGYLSSKENRREAFEDILWSLVNSKEFLFNH</sequence>
<dbReference type="RefSeq" id="WP_146594749.1">
    <property type="nucleotide sequence ID" value="NZ_SJPT01000004.1"/>
</dbReference>
<dbReference type="PANTHER" id="PTHR35889:SF3">
    <property type="entry name" value="F-BOX DOMAIN-CONTAINING PROTEIN"/>
    <property type="match status" value="1"/>
</dbReference>
<evidence type="ECO:0000313" key="5">
    <source>
        <dbReference type="Proteomes" id="UP000316304"/>
    </source>
</evidence>
<comment type="caution">
    <text evidence="4">The sequence shown here is derived from an EMBL/GenBank/DDBJ whole genome shotgun (WGS) entry which is preliminary data.</text>
</comment>
<evidence type="ECO:0000256" key="1">
    <source>
        <dbReference type="SAM" id="MobiDB-lite"/>
    </source>
</evidence>
<evidence type="ECO:0000259" key="2">
    <source>
        <dbReference type="Pfam" id="PF07583"/>
    </source>
</evidence>
<keyword evidence="5" id="KW-1185">Reference proteome</keyword>
<protein>
    <submittedName>
        <fullName evidence="4">Bacterial Ig-like domain (Group 2)</fullName>
    </submittedName>
</protein>
<feature type="domain" description="DUF1549" evidence="2">
    <location>
        <begin position="355"/>
        <end position="538"/>
    </location>
</feature>
<feature type="region of interest" description="Disordered" evidence="1">
    <location>
        <begin position="1"/>
        <end position="22"/>
    </location>
</feature>
<evidence type="ECO:0000259" key="3">
    <source>
        <dbReference type="Pfam" id="PF07587"/>
    </source>
</evidence>
<dbReference type="AlphaFoldDB" id="A0A5C6CDI7"/>
<gene>
    <name evidence="4" type="ORF">Pla52o_24660</name>
</gene>
<dbReference type="InterPro" id="IPR022655">
    <property type="entry name" value="DUF1553"/>
</dbReference>
<dbReference type="Pfam" id="PF07587">
    <property type="entry name" value="PSD1"/>
    <property type="match status" value="1"/>
</dbReference>
<dbReference type="Pfam" id="PF07583">
    <property type="entry name" value="PSCyt2"/>
    <property type="match status" value="1"/>
</dbReference>
<proteinExistence type="predicted"/>
<dbReference type="Gene3D" id="2.60.40.1080">
    <property type="match status" value="2"/>
</dbReference>
<organism evidence="4 5">
    <name type="scientific">Novipirellula galeiformis</name>
    <dbReference type="NCBI Taxonomy" id="2528004"/>
    <lineage>
        <taxon>Bacteria</taxon>
        <taxon>Pseudomonadati</taxon>
        <taxon>Planctomycetota</taxon>
        <taxon>Planctomycetia</taxon>
        <taxon>Pirellulales</taxon>
        <taxon>Pirellulaceae</taxon>
        <taxon>Novipirellula</taxon>
    </lineage>
</organism>
<feature type="domain" description="DUF1553" evidence="3">
    <location>
        <begin position="587"/>
        <end position="814"/>
    </location>
</feature>